<comment type="catalytic activity">
    <reaction evidence="5">
        <text>3'-dephospho-CoA + ATP = ADP + CoA + H(+)</text>
        <dbReference type="Rhea" id="RHEA:18245"/>
        <dbReference type="ChEBI" id="CHEBI:15378"/>
        <dbReference type="ChEBI" id="CHEBI:30616"/>
        <dbReference type="ChEBI" id="CHEBI:57287"/>
        <dbReference type="ChEBI" id="CHEBI:57328"/>
        <dbReference type="ChEBI" id="CHEBI:456216"/>
        <dbReference type="EC" id="2.7.1.24"/>
    </reaction>
</comment>
<keyword evidence="3 5" id="KW-0067">ATP-binding</keyword>
<reference evidence="7 8" key="1">
    <citation type="submission" date="2024-03" db="EMBL/GenBank/DDBJ databases">
        <title>Mouse gut bacterial collection (mGBC) of GemPharmatech.</title>
        <authorList>
            <person name="He Y."/>
            <person name="Dong L."/>
            <person name="Wu D."/>
            <person name="Gao X."/>
            <person name="Lin Z."/>
        </authorList>
    </citation>
    <scope>NUCLEOTIDE SEQUENCE [LARGE SCALE GENOMIC DNA]</scope>
    <source>
        <strain evidence="7 8">54-13</strain>
    </source>
</reference>
<gene>
    <name evidence="5 7" type="primary">coaE</name>
    <name evidence="7" type="ORF">AAK873_06545</name>
</gene>
<comment type="subcellular location">
    <subcellularLocation>
        <location evidence="5">Cytoplasm</location>
    </subcellularLocation>
</comment>
<organism evidence="7 8">
    <name type="scientific">Heminiphilus faecis</name>
    <dbReference type="NCBI Taxonomy" id="2601703"/>
    <lineage>
        <taxon>Bacteria</taxon>
        <taxon>Pseudomonadati</taxon>
        <taxon>Bacteroidota</taxon>
        <taxon>Bacteroidia</taxon>
        <taxon>Bacteroidales</taxon>
        <taxon>Muribaculaceae</taxon>
        <taxon>Heminiphilus</taxon>
    </lineage>
</organism>
<dbReference type="RefSeq" id="WP_148464558.1">
    <property type="nucleotide sequence ID" value="NZ_JBCLPP010000014.1"/>
</dbReference>
<dbReference type="PROSITE" id="PS51219">
    <property type="entry name" value="DPCK"/>
    <property type="match status" value="1"/>
</dbReference>
<sequence length="193" mass="21253">MKSGLIAIAGGIGSGKSVVSSMLRAMGYEVYDCDSRAKALMDADDAIKRDISRFVSEEAITPSGEIDRQVLAATVFNDKKLLKLLNGIVHEAVRRDIVSWREGLDCEVAWIESAIVHESGLDALVDEIWEVTAPEELRIRRVITRSGLSRDAIKSRMAAQSGTRYIDGVLVNCILNDEVTAVLPQLLHLLRVY</sequence>
<dbReference type="InterPro" id="IPR027417">
    <property type="entry name" value="P-loop_NTPase"/>
</dbReference>
<dbReference type="NCBIfam" id="TIGR00152">
    <property type="entry name" value="dephospho-CoA kinase"/>
    <property type="match status" value="1"/>
</dbReference>
<evidence type="ECO:0000256" key="6">
    <source>
        <dbReference type="NCBIfam" id="TIGR00152"/>
    </source>
</evidence>
<proteinExistence type="inferred from homology"/>
<comment type="pathway">
    <text evidence="5">Cofactor biosynthesis; coenzyme A biosynthesis; CoA from (R)-pantothenate: step 5/5.</text>
</comment>
<dbReference type="EMBL" id="JBCLPP010000014">
    <property type="protein sequence ID" value="MEY8245276.1"/>
    <property type="molecule type" value="Genomic_DNA"/>
</dbReference>
<keyword evidence="5 7" id="KW-0418">Kinase</keyword>
<dbReference type="Pfam" id="PF01121">
    <property type="entry name" value="CoaE"/>
    <property type="match status" value="1"/>
</dbReference>
<comment type="similarity">
    <text evidence="1 5">Belongs to the CoaE family.</text>
</comment>
<dbReference type="EC" id="2.7.1.24" evidence="5 6"/>
<keyword evidence="4 5" id="KW-0173">Coenzyme A biosynthesis</keyword>
<dbReference type="PANTHER" id="PTHR10695">
    <property type="entry name" value="DEPHOSPHO-COA KINASE-RELATED"/>
    <property type="match status" value="1"/>
</dbReference>
<evidence type="ECO:0000313" key="8">
    <source>
        <dbReference type="Proteomes" id="UP001565200"/>
    </source>
</evidence>
<keyword evidence="5 7" id="KW-0808">Transferase</keyword>
<dbReference type="PANTHER" id="PTHR10695:SF46">
    <property type="entry name" value="BIFUNCTIONAL COENZYME A SYNTHASE-RELATED"/>
    <property type="match status" value="1"/>
</dbReference>
<dbReference type="HAMAP" id="MF_00376">
    <property type="entry name" value="Dephospho_CoA_kinase"/>
    <property type="match status" value="1"/>
</dbReference>
<accession>A0ABV4CV71</accession>
<evidence type="ECO:0000256" key="3">
    <source>
        <dbReference type="ARBA" id="ARBA00022840"/>
    </source>
</evidence>
<protein>
    <recommendedName>
        <fullName evidence="5 6">Dephospho-CoA kinase</fullName>
        <ecNumber evidence="5 6">2.7.1.24</ecNumber>
    </recommendedName>
    <alternativeName>
        <fullName evidence="5">Dephosphocoenzyme A kinase</fullName>
    </alternativeName>
</protein>
<comment type="caution">
    <text evidence="7">The sequence shown here is derived from an EMBL/GenBank/DDBJ whole genome shotgun (WGS) entry which is preliminary data.</text>
</comment>
<dbReference type="InterPro" id="IPR001977">
    <property type="entry name" value="Depp_CoAkinase"/>
</dbReference>
<evidence type="ECO:0000313" key="7">
    <source>
        <dbReference type="EMBL" id="MEY8245276.1"/>
    </source>
</evidence>
<evidence type="ECO:0000256" key="4">
    <source>
        <dbReference type="ARBA" id="ARBA00022993"/>
    </source>
</evidence>
<name>A0ABV4CV71_9BACT</name>
<evidence type="ECO:0000256" key="1">
    <source>
        <dbReference type="ARBA" id="ARBA00009018"/>
    </source>
</evidence>
<dbReference type="CDD" id="cd02022">
    <property type="entry name" value="DPCK"/>
    <property type="match status" value="1"/>
</dbReference>
<keyword evidence="5" id="KW-0963">Cytoplasm</keyword>
<comment type="function">
    <text evidence="5">Catalyzes the phosphorylation of the 3'-hydroxyl group of dephosphocoenzyme A to form coenzyme A.</text>
</comment>
<dbReference type="Proteomes" id="UP001565200">
    <property type="component" value="Unassembled WGS sequence"/>
</dbReference>
<keyword evidence="8" id="KW-1185">Reference proteome</keyword>
<keyword evidence="2 5" id="KW-0547">Nucleotide-binding</keyword>
<dbReference type="Gene3D" id="3.40.50.300">
    <property type="entry name" value="P-loop containing nucleotide triphosphate hydrolases"/>
    <property type="match status" value="1"/>
</dbReference>
<dbReference type="GO" id="GO:0004140">
    <property type="term" value="F:dephospho-CoA kinase activity"/>
    <property type="evidence" value="ECO:0007669"/>
    <property type="project" value="UniProtKB-EC"/>
</dbReference>
<dbReference type="SUPFAM" id="SSF52540">
    <property type="entry name" value="P-loop containing nucleoside triphosphate hydrolases"/>
    <property type="match status" value="1"/>
</dbReference>
<evidence type="ECO:0000256" key="2">
    <source>
        <dbReference type="ARBA" id="ARBA00022741"/>
    </source>
</evidence>
<feature type="binding site" evidence="5">
    <location>
        <begin position="13"/>
        <end position="18"/>
    </location>
    <ligand>
        <name>ATP</name>
        <dbReference type="ChEBI" id="CHEBI:30616"/>
    </ligand>
</feature>
<evidence type="ECO:0000256" key="5">
    <source>
        <dbReference type="HAMAP-Rule" id="MF_00376"/>
    </source>
</evidence>